<dbReference type="PROSITE" id="PS50982">
    <property type="entry name" value="MBD"/>
    <property type="match status" value="1"/>
</dbReference>
<accession>A0A8E7IWB9</accession>
<evidence type="ECO:0000313" key="5">
    <source>
        <dbReference type="EMBL" id="QVX32601.1"/>
    </source>
</evidence>
<name>A0A8E7IWB9_PLADU</name>
<comment type="subcellular location">
    <subcellularLocation>
        <location evidence="1">Nucleus</location>
    </subcellularLocation>
</comment>
<dbReference type="PANTHER" id="PTHR15074">
    <property type="entry name" value="METHYL-CPG-BINDING PROTEIN"/>
    <property type="match status" value="1"/>
</dbReference>
<feature type="compositionally biased region" description="Acidic residues" evidence="3">
    <location>
        <begin position="311"/>
        <end position="320"/>
    </location>
</feature>
<feature type="domain" description="MBD" evidence="4">
    <location>
        <begin position="100"/>
        <end position="171"/>
    </location>
</feature>
<dbReference type="GO" id="GO:0003677">
    <property type="term" value="F:DNA binding"/>
    <property type="evidence" value="ECO:0007669"/>
    <property type="project" value="InterPro"/>
</dbReference>
<evidence type="ECO:0000259" key="4">
    <source>
        <dbReference type="PROSITE" id="PS50982"/>
    </source>
</evidence>
<dbReference type="EMBL" id="MW250935">
    <property type="protein sequence ID" value="QVX32601.1"/>
    <property type="molecule type" value="mRNA"/>
</dbReference>
<dbReference type="Pfam" id="PF01429">
    <property type="entry name" value="MBD"/>
    <property type="match status" value="1"/>
</dbReference>
<feature type="compositionally biased region" description="Basic and acidic residues" evidence="3">
    <location>
        <begin position="431"/>
        <end position="441"/>
    </location>
</feature>
<dbReference type="AlphaFoldDB" id="A0A8E7IWB9"/>
<feature type="compositionally biased region" description="Basic and acidic residues" evidence="3">
    <location>
        <begin position="1"/>
        <end position="11"/>
    </location>
</feature>
<evidence type="ECO:0000256" key="2">
    <source>
        <dbReference type="ARBA" id="ARBA00023242"/>
    </source>
</evidence>
<keyword evidence="2" id="KW-0539">Nucleus</keyword>
<feature type="compositionally biased region" description="Acidic residues" evidence="3">
    <location>
        <begin position="406"/>
        <end position="421"/>
    </location>
</feature>
<dbReference type="SMART" id="SM00391">
    <property type="entry name" value="MBD"/>
    <property type="match status" value="1"/>
</dbReference>
<feature type="region of interest" description="Disordered" evidence="3">
    <location>
        <begin position="1"/>
        <end position="104"/>
    </location>
</feature>
<feature type="compositionally biased region" description="Basic residues" evidence="3">
    <location>
        <begin position="178"/>
        <end position="188"/>
    </location>
</feature>
<feature type="region of interest" description="Disordered" evidence="3">
    <location>
        <begin position="166"/>
        <end position="443"/>
    </location>
</feature>
<feature type="compositionally biased region" description="Basic and acidic residues" evidence="3">
    <location>
        <begin position="237"/>
        <end position="257"/>
    </location>
</feature>
<evidence type="ECO:0000256" key="1">
    <source>
        <dbReference type="ARBA" id="ARBA00004123"/>
    </source>
</evidence>
<dbReference type="FunFam" id="1.10.340.30:FF:000042">
    <property type="entry name" value="Methyl-CpG-binding domain protein 4"/>
    <property type="match status" value="1"/>
</dbReference>
<dbReference type="InterPro" id="IPR045138">
    <property type="entry name" value="MeCP2/MBD4"/>
</dbReference>
<feature type="compositionally biased region" description="Acidic residues" evidence="3">
    <location>
        <begin position="12"/>
        <end position="63"/>
    </location>
</feature>
<reference evidence="5" key="1">
    <citation type="journal article" date="2020" name="bioRxiv">
        <title>DNA methylation during development and regeneration of the annelid Platynereis dumerilii.</title>
        <authorList>
            <person name="Planques A."/>
            <person name="Kerner P."/>
            <person name="Ferry L."/>
            <person name="Grunau C."/>
            <person name="Gazave E."/>
            <person name="Vervoort M."/>
        </authorList>
    </citation>
    <scope>NUCLEOTIDE SEQUENCE</scope>
</reference>
<feature type="compositionally biased region" description="Acidic residues" evidence="3">
    <location>
        <begin position="258"/>
        <end position="299"/>
    </location>
</feature>
<sequence>MASVQEERGPDSPEETPSENEEIVENEESNADESYEKEEEESMDQGEEDDLNEAEEKDEEAEEAEKAEKDEEQLTSPKPLIIRKPVPKTPTIPKALINGMPEPMLVDDRLPEGWWRQVTQRKEGASAGKYDVYIHSPYKKKFRSQQEIARYAEKNDLELNIKDFDFSVYGNHNQSPKKSSKKKSKKAAKSSSPNKPKKSKTPKGERSASKKKKREMLTISQRLVVKMAFPGLGKKRKPEDFDFLDKEEEKPAKKRAEEEEEEVEENEEVNNADVSQNEENEDSDSEREEEQNEEEEEEVNNNSHESLMSDNEIENTEPGEEASSSHVASPAAKERKNSASAGRKDSVSSTRKSSMSSGSPLARLNKSDYESDASETSSPKAKHRKTDSKGSAASLRRSYSSISTDYEVDEEWPPSSDEEDVETKSSNGDDINSKSSDEDNSKLPIKKRYTKLTECSYTANPHNKDFPRLRLSRDINFVPPRSPFNLVQESLFHDPWKLLVATIFLNRTAGKAALPILWTFLETWPEAEACCDADVNQIAQMLQPLGLHEKRAKILIRMSYEYLHKDWKYPIELYGIGKYGNDSYRIFCVNEWKQVSPTDHKLNDYHRWLWANHRSLGIS</sequence>
<protein>
    <submittedName>
        <fullName evidence="5">MBD4</fullName>
    </submittedName>
</protein>
<organism evidence="5">
    <name type="scientific">Platynereis dumerilii</name>
    <name type="common">Dumeril's clam worm</name>
    <dbReference type="NCBI Taxonomy" id="6359"/>
    <lineage>
        <taxon>Eukaryota</taxon>
        <taxon>Metazoa</taxon>
        <taxon>Spiralia</taxon>
        <taxon>Lophotrochozoa</taxon>
        <taxon>Annelida</taxon>
        <taxon>Polychaeta</taxon>
        <taxon>Errantia</taxon>
        <taxon>Phyllodocida</taxon>
        <taxon>Nereididae</taxon>
        <taxon>Platynereis</taxon>
    </lineage>
</organism>
<feature type="compositionally biased region" description="Basic and acidic residues" evidence="3">
    <location>
        <begin position="332"/>
        <end position="346"/>
    </location>
</feature>
<proteinExistence type="evidence at transcript level"/>
<dbReference type="InterPro" id="IPR001739">
    <property type="entry name" value="Methyl_CpG_DNA-bd"/>
</dbReference>
<evidence type="ECO:0000256" key="3">
    <source>
        <dbReference type="SAM" id="MobiDB-lite"/>
    </source>
</evidence>
<dbReference type="PANTHER" id="PTHR15074:SF0">
    <property type="entry name" value="METHYL-CPG-BINDING DOMAIN PROTEIN 4-LIKE PROTEIN"/>
    <property type="match status" value="1"/>
</dbReference>
<feature type="compositionally biased region" description="Low complexity" evidence="3">
    <location>
        <begin position="347"/>
        <end position="359"/>
    </location>
</feature>
<dbReference type="GO" id="GO:0005634">
    <property type="term" value="C:nucleus"/>
    <property type="evidence" value="ECO:0007669"/>
    <property type="project" value="UniProtKB-SubCell"/>
</dbReference>